<sequence length="148" mass="16117">MRSARAAQTRRRRCLILTSFQSRPQTLLRLAPFWPTVSSRLSSRASAASPRFLGICGVATLAESVTPALRGRPPPPFPSTLCSSSITHYFFPSAGHFNPFPPSHLLIFIPPPQLHWSFTQAPVPSGTEASVSQSLASNTNLVRPVLPQ</sequence>
<gene>
    <name evidence="1" type="ORF">ASPSYDRAFT_846878</name>
</gene>
<dbReference type="RefSeq" id="XP_040695709.1">
    <property type="nucleotide sequence ID" value="XM_040851389.1"/>
</dbReference>
<dbReference type="VEuPathDB" id="FungiDB:ASPSYDRAFT_846878"/>
<evidence type="ECO:0000313" key="1">
    <source>
        <dbReference type="EMBL" id="OJJ51903.1"/>
    </source>
</evidence>
<proteinExistence type="predicted"/>
<keyword evidence="2" id="KW-1185">Reference proteome</keyword>
<protein>
    <submittedName>
        <fullName evidence="1">Uncharacterized protein</fullName>
    </submittedName>
</protein>
<dbReference type="Proteomes" id="UP000184356">
    <property type="component" value="Unassembled WGS sequence"/>
</dbReference>
<dbReference type="AlphaFoldDB" id="A0A1L9SXZ4"/>
<accession>A0A1L9SXZ4</accession>
<reference evidence="2" key="1">
    <citation type="journal article" date="2017" name="Genome Biol.">
        <title>Comparative genomics reveals high biological diversity and specific adaptations in the industrially and medically important fungal genus Aspergillus.</title>
        <authorList>
            <person name="de Vries R.P."/>
            <person name="Riley R."/>
            <person name="Wiebenga A."/>
            <person name="Aguilar-Osorio G."/>
            <person name="Amillis S."/>
            <person name="Uchima C.A."/>
            <person name="Anderluh G."/>
            <person name="Asadollahi M."/>
            <person name="Askin M."/>
            <person name="Barry K."/>
            <person name="Battaglia E."/>
            <person name="Bayram O."/>
            <person name="Benocci T."/>
            <person name="Braus-Stromeyer S.A."/>
            <person name="Caldana C."/>
            <person name="Canovas D."/>
            <person name="Cerqueira G.C."/>
            <person name="Chen F."/>
            <person name="Chen W."/>
            <person name="Choi C."/>
            <person name="Clum A."/>
            <person name="Dos Santos R.A."/>
            <person name="Damasio A.R."/>
            <person name="Diallinas G."/>
            <person name="Emri T."/>
            <person name="Fekete E."/>
            <person name="Flipphi M."/>
            <person name="Freyberg S."/>
            <person name="Gallo A."/>
            <person name="Gournas C."/>
            <person name="Habgood R."/>
            <person name="Hainaut M."/>
            <person name="Harispe M.L."/>
            <person name="Henrissat B."/>
            <person name="Hilden K.S."/>
            <person name="Hope R."/>
            <person name="Hossain A."/>
            <person name="Karabika E."/>
            <person name="Karaffa L."/>
            <person name="Karanyi Z."/>
            <person name="Krasevec N."/>
            <person name="Kuo A."/>
            <person name="Kusch H."/>
            <person name="LaButti K."/>
            <person name="Lagendijk E.L."/>
            <person name="Lapidus A."/>
            <person name="Levasseur A."/>
            <person name="Lindquist E."/>
            <person name="Lipzen A."/>
            <person name="Logrieco A.F."/>
            <person name="MacCabe A."/>
            <person name="Maekelae M.R."/>
            <person name="Malavazi I."/>
            <person name="Melin P."/>
            <person name="Meyer V."/>
            <person name="Mielnichuk N."/>
            <person name="Miskei M."/>
            <person name="Molnar A.P."/>
            <person name="Mule G."/>
            <person name="Ngan C.Y."/>
            <person name="Orejas M."/>
            <person name="Orosz E."/>
            <person name="Ouedraogo J.P."/>
            <person name="Overkamp K.M."/>
            <person name="Park H.-S."/>
            <person name="Perrone G."/>
            <person name="Piumi F."/>
            <person name="Punt P.J."/>
            <person name="Ram A.F."/>
            <person name="Ramon A."/>
            <person name="Rauscher S."/>
            <person name="Record E."/>
            <person name="Riano-Pachon D.M."/>
            <person name="Robert V."/>
            <person name="Roehrig J."/>
            <person name="Ruller R."/>
            <person name="Salamov A."/>
            <person name="Salih N.S."/>
            <person name="Samson R.A."/>
            <person name="Sandor E."/>
            <person name="Sanguinetti M."/>
            <person name="Schuetze T."/>
            <person name="Sepcic K."/>
            <person name="Shelest E."/>
            <person name="Sherlock G."/>
            <person name="Sophianopoulou V."/>
            <person name="Squina F.M."/>
            <person name="Sun H."/>
            <person name="Susca A."/>
            <person name="Todd R.B."/>
            <person name="Tsang A."/>
            <person name="Unkles S.E."/>
            <person name="van de Wiele N."/>
            <person name="van Rossen-Uffink D."/>
            <person name="Oliveira J.V."/>
            <person name="Vesth T.C."/>
            <person name="Visser J."/>
            <person name="Yu J.-H."/>
            <person name="Zhou M."/>
            <person name="Andersen M.R."/>
            <person name="Archer D.B."/>
            <person name="Baker S.E."/>
            <person name="Benoit I."/>
            <person name="Brakhage A.A."/>
            <person name="Braus G.H."/>
            <person name="Fischer R."/>
            <person name="Frisvad J.C."/>
            <person name="Goldman G.H."/>
            <person name="Houbraken J."/>
            <person name="Oakley B."/>
            <person name="Pocsi I."/>
            <person name="Scazzocchio C."/>
            <person name="Seiboth B."/>
            <person name="vanKuyk P.A."/>
            <person name="Wortman J."/>
            <person name="Dyer P.S."/>
            <person name="Grigoriev I.V."/>
        </authorList>
    </citation>
    <scope>NUCLEOTIDE SEQUENCE [LARGE SCALE GENOMIC DNA]</scope>
    <source>
        <strain evidence="2">CBS 593.65</strain>
    </source>
</reference>
<name>A0A1L9SXZ4_9EURO</name>
<evidence type="ECO:0000313" key="2">
    <source>
        <dbReference type="Proteomes" id="UP000184356"/>
    </source>
</evidence>
<organism evidence="1 2">
    <name type="scientific">Aspergillus sydowii CBS 593.65</name>
    <dbReference type="NCBI Taxonomy" id="1036612"/>
    <lineage>
        <taxon>Eukaryota</taxon>
        <taxon>Fungi</taxon>
        <taxon>Dikarya</taxon>
        <taxon>Ascomycota</taxon>
        <taxon>Pezizomycotina</taxon>
        <taxon>Eurotiomycetes</taxon>
        <taxon>Eurotiomycetidae</taxon>
        <taxon>Eurotiales</taxon>
        <taxon>Aspergillaceae</taxon>
        <taxon>Aspergillus</taxon>
        <taxon>Aspergillus subgen. Nidulantes</taxon>
    </lineage>
</organism>
<dbReference type="EMBL" id="KV878614">
    <property type="protein sequence ID" value="OJJ51903.1"/>
    <property type="molecule type" value="Genomic_DNA"/>
</dbReference>
<dbReference type="GeneID" id="63767462"/>